<evidence type="ECO:0000313" key="7">
    <source>
        <dbReference type="EMBL" id="MCP9765993.1"/>
    </source>
</evidence>
<proteinExistence type="inferred from homology"/>
<keyword evidence="3" id="KW-0274">FAD</keyword>
<evidence type="ECO:0000313" key="8">
    <source>
        <dbReference type="Proteomes" id="UP001204144"/>
    </source>
</evidence>
<protein>
    <submittedName>
        <fullName evidence="7">L-2-hydroxyglutarate oxidase</fullName>
    </submittedName>
</protein>
<evidence type="ECO:0000256" key="1">
    <source>
        <dbReference type="ARBA" id="ARBA00001974"/>
    </source>
</evidence>
<evidence type="ECO:0000256" key="5">
    <source>
        <dbReference type="ARBA" id="ARBA00037941"/>
    </source>
</evidence>
<accession>A0AAE3H735</accession>
<keyword evidence="8" id="KW-1185">Reference proteome</keyword>
<dbReference type="NCBIfam" id="NF008726">
    <property type="entry name" value="PRK11728.1"/>
    <property type="match status" value="1"/>
</dbReference>
<organism evidence="7 8">
    <name type="scientific">Lacihabitans soyangensis</name>
    <dbReference type="NCBI Taxonomy" id="869394"/>
    <lineage>
        <taxon>Bacteria</taxon>
        <taxon>Pseudomonadati</taxon>
        <taxon>Bacteroidota</taxon>
        <taxon>Cytophagia</taxon>
        <taxon>Cytophagales</taxon>
        <taxon>Leadbetterellaceae</taxon>
        <taxon>Lacihabitans</taxon>
    </lineage>
</organism>
<dbReference type="GO" id="GO:0005737">
    <property type="term" value="C:cytoplasm"/>
    <property type="evidence" value="ECO:0007669"/>
    <property type="project" value="TreeGrafter"/>
</dbReference>
<comment type="similarity">
    <text evidence="5">Belongs to the L2HGDH family.</text>
</comment>
<dbReference type="Pfam" id="PF01266">
    <property type="entry name" value="DAO"/>
    <property type="match status" value="1"/>
</dbReference>
<evidence type="ECO:0000256" key="3">
    <source>
        <dbReference type="ARBA" id="ARBA00022827"/>
    </source>
</evidence>
<name>A0AAE3H735_9BACT</name>
<dbReference type="Gene3D" id="3.30.9.10">
    <property type="entry name" value="D-Amino Acid Oxidase, subunit A, domain 2"/>
    <property type="match status" value="1"/>
</dbReference>
<dbReference type="PANTHER" id="PTHR43104">
    <property type="entry name" value="L-2-HYDROXYGLUTARATE DEHYDROGENASE, MITOCHONDRIAL"/>
    <property type="match status" value="1"/>
</dbReference>
<evidence type="ECO:0000256" key="4">
    <source>
        <dbReference type="ARBA" id="ARBA00023002"/>
    </source>
</evidence>
<dbReference type="InterPro" id="IPR006076">
    <property type="entry name" value="FAD-dep_OxRdtase"/>
</dbReference>
<dbReference type="GO" id="GO:0047545">
    <property type="term" value="F:(S)-2-hydroxyglutarate dehydrogenase activity"/>
    <property type="evidence" value="ECO:0007669"/>
    <property type="project" value="TreeGrafter"/>
</dbReference>
<feature type="domain" description="FAD dependent oxidoreductase" evidence="6">
    <location>
        <begin position="4"/>
        <end position="394"/>
    </location>
</feature>
<keyword evidence="4" id="KW-0560">Oxidoreductase</keyword>
<evidence type="ECO:0000256" key="2">
    <source>
        <dbReference type="ARBA" id="ARBA00022630"/>
    </source>
</evidence>
<gene>
    <name evidence="7" type="ORF">EGI31_23905</name>
</gene>
<dbReference type="PANTHER" id="PTHR43104:SF2">
    <property type="entry name" value="L-2-HYDROXYGLUTARATE DEHYDROGENASE, MITOCHONDRIAL"/>
    <property type="match status" value="1"/>
</dbReference>
<evidence type="ECO:0000259" key="6">
    <source>
        <dbReference type="Pfam" id="PF01266"/>
    </source>
</evidence>
<dbReference type="InterPro" id="IPR036188">
    <property type="entry name" value="FAD/NAD-bd_sf"/>
</dbReference>
<reference evidence="7 8" key="1">
    <citation type="submission" date="2018-11" db="EMBL/GenBank/DDBJ databases">
        <title>Novel bacteria species description.</title>
        <authorList>
            <person name="Han J.-H."/>
        </authorList>
    </citation>
    <scope>NUCLEOTIDE SEQUENCE [LARGE SCALE GENOMIC DNA]</scope>
    <source>
        <strain evidence="7 8">KCTC23259</strain>
    </source>
</reference>
<keyword evidence="2" id="KW-0285">Flavoprotein</keyword>
<dbReference type="AlphaFoldDB" id="A0AAE3H735"/>
<sequence length="400" mass="43825">MHYDVVVIGGGIVGLATALNLKKAKPNLRLLLVEKENSLAAHQTGHNSGVIHSGLYYKPGSLKAKNCIEGYHMLIDFCNENNIKYELCGKLVVATSEDQLASLETLYQRGIQNGLEGLEKLNKEQMQAIEPHVAGIAGIKVPQTGIINYTTVSEKYAENIKNLGGEIRLGEKVSSISEINGISTVVTNKGSYDTTLVVNCAGLYSDKVAQFTEKEQVKVRIIPFRGEYYEIKPEKQYLVKHLIYPVPDPNFPFLGVHFTRMVDGGVEAGPNAVLAFRREGYKKLSLDFSEFGETLAWPGFRKVAAKYWKTGLGEYYRSFSKSAFTKALQALIPEIQKDDLIPGGAGVRAQACDYDGGLLDDFSILENKQAINVLNAPSPAATSSLSIGKTVAEMALKRLN</sequence>
<dbReference type="Proteomes" id="UP001204144">
    <property type="component" value="Unassembled WGS sequence"/>
</dbReference>
<comment type="caution">
    <text evidence="7">The sequence shown here is derived from an EMBL/GenBank/DDBJ whole genome shotgun (WGS) entry which is preliminary data.</text>
</comment>
<dbReference type="RefSeq" id="WP_255039703.1">
    <property type="nucleotide sequence ID" value="NZ_RJUF01000194.1"/>
</dbReference>
<dbReference type="Gene3D" id="3.50.50.60">
    <property type="entry name" value="FAD/NAD(P)-binding domain"/>
    <property type="match status" value="1"/>
</dbReference>
<dbReference type="EMBL" id="RJUF01000194">
    <property type="protein sequence ID" value="MCP9765993.1"/>
    <property type="molecule type" value="Genomic_DNA"/>
</dbReference>
<comment type="cofactor">
    <cofactor evidence="1">
        <name>FAD</name>
        <dbReference type="ChEBI" id="CHEBI:57692"/>
    </cofactor>
</comment>
<dbReference type="SUPFAM" id="SSF51905">
    <property type="entry name" value="FAD/NAD(P)-binding domain"/>
    <property type="match status" value="1"/>
</dbReference>